<name>A0ACB9GU30_9ASTR</name>
<dbReference type="EMBL" id="CM042031">
    <property type="protein sequence ID" value="KAI3786207.1"/>
    <property type="molecule type" value="Genomic_DNA"/>
</dbReference>
<organism evidence="1 2">
    <name type="scientific">Smallanthus sonchifolius</name>
    <dbReference type="NCBI Taxonomy" id="185202"/>
    <lineage>
        <taxon>Eukaryota</taxon>
        <taxon>Viridiplantae</taxon>
        <taxon>Streptophyta</taxon>
        <taxon>Embryophyta</taxon>
        <taxon>Tracheophyta</taxon>
        <taxon>Spermatophyta</taxon>
        <taxon>Magnoliopsida</taxon>
        <taxon>eudicotyledons</taxon>
        <taxon>Gunneridae</taxon>
        <taxon>Pentapetalae</taxon>
        <taxon>asterids</taxon>
        <taxon>campanulids</taxon>
        <taxon>Asterales</taxon>
        <taxon>Asteraceae</taxon>
        <taxon>Asteroideae</taxon>
        <taxon>Heliantheae alliance</taxon>
        <taxon>Millerieae</taxon>
        <taxon>Smallanthus</taxon>
    </lineage>
</organism>
<protein>
    <submittedName>
        <fullName evidence="1">Uncharacterized protein</fullName>
    </submittedName>
</protein>
<evidence type="ECO:0000313" key="2">
    <source>
        <dbReference type="Proteomes" id="UP001056120"/>
    </source>
</evidence>
<sequence length="213" mass="23421">MFFTIVSRRLLSLYGGIKRLPPKLSHGYTFPTATSPHAPSTSTIAKPQCTYGPPTTGAATSLTWFSSMATAETPSGNSYCRWLNCHVISMFIFQICGGGEILGVWDQLCRVCGVPDGGDGGEDGGDSEHSENQKTELLKKVGRNVLVPEKPEEIRTLCRMSMYKFNVGKLFPDFFLRGFIAADGYKKEKKELVESLLLGKPDLHIPVLTQVQL</sequence>
<reference evidence="2" key="1">
    <citation type="journal article" date="2022" name="Mol. Ecol. Resour.">
        <title>The genomes of chicory, endive, great burdock and yacon provide insights into Asteraceae palaeo-polyploidization history and plant inulin production.</title>
        <authorList>
            <person name="Fan W."/>
            <person name="Wang S."/>
            <person name="Wang H."/>
            <person name="Wang A."/>
            <person name="Jiang F."/>
            <person name="Liu H."/>
            <person name="Zhao H."/>
            <person name="Xu D."/>
            <person name="Zhang Y."/>
        </authorList>
    </citation>
    <scope>NUCLEOTIDE SEQUENCE [LARGE SCALE GENOMIC DNA]</scope>
    <source>
        <strain evidence="2">cv. Yunnan</strain>
    </source>
</reference>
<comment type="caution">
    <text evidence="1">The sequence shown here is derived from an EMBL/GenBank/DDBJ whole genome shotgun (WGS) entry which is preliminary data.</text>
</comment>
<gene>
    <name evidence="1" type="ORF">L1987_45341</name>
</gene>
<dbReference type="Proteomes" id="UP001056120">
    <property type="component" value="Linkage Group LG14"/>
</dbReference>
<accession>A0ACB9GU30</accession>
<proteinExistence type="predicted"/>
<reference evidence="1 2" key="2">
    <citation type="journal article" date="2022" name="Mol. Ecol. Resour.">
        <title>The genomes of chicory, endive, great burdock and yacon provide insights into Asteraceae paleo-polyploidization history and plant inulin production.</title>
        <authorList>
            <person name="Fan W."/>
            <person name="Wang S."/>
            <person name="Wang H."/>
            <person name="Wang A."/>
            <person name="Jiang F."/>
            <person name="Liu H."/>
            <person name="Zhao H."/>
            <person name="Xu D."/>
            <person name="Zhang Y."/>
        </authorList>
    </citation>
    <scope>NUCLEOTIDE SEQUENCE [LARGE SCALE GENOMIC DNA]</scope>
    <source>
        <strain evidence="2">cv. Yunnan</strain>
        <tissue evidence="1">Leaves</tissue>
    </source>
</reference>
<keyword evidence="2" id="KW-1185">Reference proteome</keyword>
<evidence type="ECO:0000313" key="1">
    <source>
        <dbReference type="EMBL" id="KAI3786207.1"/>
    </source>
</evidence>